<name>A0A9W7A900_9STRA</name>
<evidence type="ECO:0000256" key="1">
    <source>
        <dbReference type="ARBA" id="ARBA00004141"/>
    </source>
</evidence>
<dbReference type="GO" id="GO:0016020">
    <property type="term" value="C:membrane"/>
    <property type="evidence" value="ECO:0007669"/>
    <property type="project" value="UniProtKB-SubCell"/>
</dbReference>
<dbReference type="InterPro" id="IPR020846">
    <property type="entry name" value="MFS_dom"/>
</dbReference>
<comment type="subcellular location">
    <subcellularLocation>
        <location evidence="1">Membrane</location>
        <topology evidence="1">Multi-pass membrane protein</topology>
    </subcellularLocation>
</comment>
<keyword evidence="7" id="KW-0732">Signal</keyword>
<dbReference type="InterPro" id="IPR052983">
    <property type="entry name" value="MFS_Riboflavin_Transporter"/>
</dbReference>
<dbReference type="PROSITE" id="PS50850">
    <property type="entry name" value="MFS"/>
    <property type="match status" value="1"/>
</dbReference>
<dbReference type="PANTHER" id="PTHR43385:SF1">
    <property type="entry name" value="RIBOFLAVIN TRANSPORTER RIBJ"/>
    <property type="match status" value="1"/>
</dbReference>
<feature type="transmembrane region" description="Helical" evidence="6">
    <location>
        <begin position="307"/>
        <end position="330"/>
    </location>
</feature>
<feature type="signal peptide" evidence="7">
    <location>
        <begin position="1"/>
        <end position="21"/>
    </location>
</feature>
<dbReference type="EMBL" id="BLQM01000133">
    <property type="protein sequence ID" value="GMH67739.1"/>
    <property type="molecule type" value="Genomic_DNA"/>
</dbReference>
<evidence type="ECO:0000256" key="3">
    <source>
        <dbReference type="ARBA" id="ARBA00022692"/>
    </source>
</evidence>
<dbReference type="AlphaFoldDB" id="A0A9W7A900"/>
<evidence type="ECO:0000313" key="9">
    <source>
        <dbReference type="EMBL" id="GMH67739.1"/>
    </source>
</evidence>
<keyword evidence="3 6" id="KW-0812">Transmembrane</keyword>
<dbReference type="Proteomes" id="UP001162640">
    <property type="component" value="Unassembled WGS sequence"/>
</dbReference>
<evidence type="ECO:0000259" key="8">
    <source>
        <dbReference type="PROSITE" id="PS50850"/>
    </source>
</evidence>
<evidence type="ECO:0000256" key="6">
    <source>
        <dbReference type="SAM" id="Phobius"/>
    </source>
</evidence>
<evidence type="ECO:0000256" key="5">
    <source>
        <dbReference type="ARBA" id="ARBA00023136"/>
    </source>
</evidence>
<comment type="caution">
    <text evidence="9">The sequence shown here is derived from an EMBL/GenBank/DDBJ whole genome shotgun (WGS) entry which is preliminary data.</text>
</comment>
<gene>
    <name evidence="9" type="ORF">TL16_g04761</name>
</gene>
<accession>A0A9W7A900</accession>
<sequence>MRVSLSFLLALLAALATTTTAIAPKHHLLTVPMKHRRPASLLVTPMTVDQTSADDAAGVAVRGGSGVSSLSVAPLAILGGFLTHLTLGTLYCWGNFQSYLPPSMKYFAGLAGAGTPDSLYVIPLGMVFMCIGMPMSSFFQAKLGLPLSMLFGSLLMAGGVYLSSFATTLASFMLTYAVMFGFGVGLAYTAPIVAGWKHFPDRRGLVSGCILGGFGSGGFLFNMVGSALANPNKLALDPETKLFPSAVYENFPGMLRRLALIYASMQVVGALLLKTAGLPEAKAGGVKASAGSKYANLKEAVMSRQFLLLWSCIMLSATAGLNTVSVYKMFGNQFPALKSDAYLAMVGGLGSVANGVGRTGWGILQDKLGFRTLFTFLTAMQATAMMLYKYTVGNRSLFTGVTMVLFLCLGGNFAMAPGACGKIFGADMGPKVFAVLFSAFATAAIGGSAINKQLMGSLGFDAIFKVLAALSVLAGVTVGALGDV</sequence>
<feature type="transmembrane region" description="Helical" evidence="6">
    <location>
        <begin position="397"/>
        <end position="420"/>
    </location>
</feature>
<protein>
    <recommendedName>
        <fullName evidence="8">Major facilitator superfamily (MFS) profile domain-containing protein</fullName>
    </recommendedName>
</protein>
<keyword evidence="2" id="KW-0813">Transport</keyword>
<reference evidence="10" key="1">
    <citation type="journal article" date="2023" name="Commun. Biol.">
        <title>Genome analysis of Parmales, the sister group of diatoms, reveals the evolutionary specialization of diatoms from phago-mixotrophs to photoautotrophs.</title>
        <authorList>
            <person name="Ban H."/>
            <person name="Sato S."/>
            <person name="Yoshikawa S."/>
            <person name="Yamada K."/>
            <person name="Nakamura Y."/>
            <person name="Ichinomiya M."/>
            <person name="Sato N."/>
            <person name="Blanc-Mathieu R."/>
            <person name="Endo H."/>
            <person name="Kuwata A."/>
            <person name="Ogata H."/>
        </authorList>
    </citation>
    <scope>NUCLEOTIDE SEQUENCE [LARGE SCALE GENOMIC DNA]</scope>
</reference>
<keyword evidence="5 6" id="KW-0472">Membrane</keyword>
<feature type="transmembrane region" description="Helical" evidence="6">
    <location>
        <begin position="373"/>
        <end position="391"/>
    </location>
</feature>
<organism evidence="9 10">
    <name type="scientific">Triparma laevis f. inornata</name>
    <dbReference type="NCBI Taxonomy" id="1714386"/>
    <lineage>
        <taxon>Eukaryota</taxon>
        <taxon>Sar</taxon>
        <taxon>Stramenopiles</taxon>
        <taxon>Ochrophyta</taxon>
        <taxon>Bolidophyceae</taxon>
        <taxon>Parmales</taxon>
        <taxon>Triparmaceae</taxon>
        <taxon>Triparma</taxon>
    </lineage>
</organism>
<feature type="transmembrane region" description="Helical" evidence="6">
    <location>
        <begin position="462"/>
        <end position="482"/>
    </location>
</feature>
<dbReference type="PANTHER" id="PTHR43385">
    <property type="entry name" value="RIBOFLAVIN TRANSPORTER RIBJ"/>
    <property type="match status" value="1"/>
</dbReference>
<feature type="transmembrane region" description="Helical" evidence="6">
    <location>
        <begin position="342"/>
        <end position="361"/>
    </location>
</feature>
<feature type="transmembrane region" description="Helical" evidence="6">
    <location>
        <begin position="106"/>
        <end position="131"/>
    </location>
</feature>
<evidence type="ECO:0000313" key="10">
    <source>
        <dbReference type="Proteomes" id="UP001162640"/>
    </source>
</evidence>
<feature type="domain" description="Major facilitator superfamily (MFS) profile" evidence="8">
    <location>
        <begin position="72"/>
        <end position="484"/>
    </location>
</feature>
<feature type="chain" id="PRO_5040730724" description="Major facilitator superfamily (MFS) profile domain-containing protein" evidence="7">
    <location>
        <begin position="22"/>
        <end position="484"/>
    </location>
</feature>
<feature type="transmembrane region" description="Helical" evidence="6">
    <location>
        <begin position="432"/>
        <end position="450"/>
    </location>
</feature>
<dbReference type="GO" id="GO:0022857">
    <property type="term" value="F:transmembrane transporter activity"/>
    <property type="evidence" value="ECO:0007669"/>
    <property type="project" value="InterPro"/>
</dbReference>
<dbReference type="Gene3D" id="1.20.1250.20">
    <property type="entry name" value="MFS general substrate transporter like domains"/>
    <property type="match status" value="1"/>
</dbReference>
<evidence type="ECO:0000256" key="7">
    <source>
        <dbReference type="SAM" id="SignalP"/>
    </source>
</evidence>
<feature type="transmembrane region" description="Helical" evidence="6">
    <location>
        <begin position="205"/>
        <end position="229"/>
    </location>
</feature>
<dbReference type="InterPro" id="IPR036259">
    <property type="entry name" value="MFS_trans_sf"/>
</dbReference>
<keyword evidence="4 6" id="KW-1133">Transmembrane helix</keyword>
<feature type="transmembrane region" description="Helical" evidence="6">
    <location>
        <begin position="169"/>
        <end position="193"/>
    </location>
</feature>
<evidence type="ECO:0000256" key="2">
    <source>
        <dbReference type="ARBA" id="ARBA00022448"/>
    </source>
</evidence>
<proteinExistence type="predicted"/>
<evidence type="ECO:0000256" key="4">
    <source>
        <dbReference type="ARBA" id="ARBA00022989"/>
    </source>
</evidence>
<feature type="transmembrane region" description="Helical" evidence="6">
    <location>
        <begin position="143"/>
        <end position="163"/>
    </location>
</feature>
<dbReference type="SUPFAM" id="SSF103473">
    <property type="entry name" value="MFS general substrate transporter"/>
    <property type="match status" value="1"/>
</dbReference>